<evidence type="ECO:0000256" key="6">
    <source>
        <dbReference type="ARBA" id="ARBA00022840"/>
    </source>
</evidence>
<dbReference type="InterPro" id="IPR011763">
    <property type="entry name" value="COA_CT_C"/>
</dbReference>
<keyword evidence="3 10" id="KW-0808">Transferase</keyword>
<dbReference type="Pfam" id="PF03255">
    <property type="entry name" value="ACCA"/>
    <property type="match status" value="1"/>
</dbReference>
<dbReference type="GO" id="GO:0009317">
    <property type="term" value="C:acetyl-CoA carboxylase complex"/>
    <property type="evidence" value="ECO:0007669"/>
    <property type="project" value="InterPro"/>
</dbReference>
<feature type="domain" description="CoA carboxyltransferase C-terminal" evidence="11">
    <location>
        <begin position="41"/>
        <end position="294"/>
    </location>
</feature>
<dbReference type="InterPro" id="IPR029045">
    <property type="entry name" value="ClpP/crotonase-like_dom_sf"/>
</dbReference>
<keyword evidence="6 10" id="KW-0067">ATP-binding</keyword>
<protein>
    <recommendedName>
        <fullName evidence="10">Acetyl-coenzyme A carboxylase carboxyl transferase subunit alpha</fullName>
        <shortName evidence="10">ACCase subunit alpha</shortName>
        <shortName evidence="10">Acetyl-CoA carboxylase carboxyltransferase subunit alpha</shortName>
        <ecNumber evidence="10">2.1.3.15</ecNumber>
    </recommendedName>
</protein>
<evidence type="ECO:0000256" key="1">
    <source>
        <dbReference type="ARBA" id="ARBA00004956"/>
    </source>
</evidence>
<evidence type="ECO:0000313" key="13">
    <source>
        <dbReference type="Proteomes" id="UP000266385"/>
    </source>
</evidence>
<organism evidence="12 13">
    <name type="scientific">Henriciella mobilis</name>
    <dbReference type="NCBI Taxonomy" id="2305467"/>
    <lineage>
        <taxon>Bacteria</taxon>
        <taxon>Pseudomonadati</taxon>
        <taxon>Pseudomonadota</taxon>
        <taxon>Alphaproteobacteria</taxon>
        <taxon>Hyphomonadales</taxon>
        <taxon>Hyphomonadaceae</taxon>
        <taxon>Henriciella</taxon>
    </lineage>
</organism>
<evidence type="ECO:0000256" key="2">
    <source>
        <dbReference type="ARBA" id="ARBA00022516"/>
    </source>
</evidence>
<dbReference type="InterPro" id="IPR001095">
    <property type="entry name" value="Acetyl_CoA_COase_a_su"/>
</dbReference>
<dbReference type="GO" id="GO:0006633">
    <property type="term" value="P:fatty acid biosynthetic process"/>
    <property type="evidence" value="ECO:0007669"/>
    <property type="project" value="UniProtKB-KW"/>
</dbReference>
<evidence type="ECO:0000259" key="11">
    <source>
        <dbReference type="PROSITE" id="PS50989"/>
    </source>
</evidence>
<proteinExistence type="inferred from homology"/>
<keyword evidence="10" id="KW-0963">Cytoplasm</keyword>
<dbReference type="PROSITE" id="PS50989">
    <property type="entry name" value="COA_CT_CTER"/>
    <property type="match status" value="1"/>
</dbReference>
<dbReference type="EMBL" id="QWFX01000006">
    <property type="protein sequence ID" value="RIJ30613.1"/>
    <property type="molecule type" value="Genomic_DNA"/>
</dbReference>
<dbReference type="NCBIfam" id="NF004344">
    <property type="entry name" value="PRK05724.1"/>
    <property type="match status" value="1"/>
</dbReference>
<comment type="pathway">
    <text evidence="1 10">Lipid metabolism; malonyl-CoA biosynthesis; malonyl-CoA from acetyl-CoA: step 1/1.</text>
</comment>
<keyword evidence="7 10" id="KW-0443">Lipid metabolism</keyword>
<dbReference type="GO" id="GO:0005524">
    <property type="term" value="F:ATP binding"/>
    <property type="evidence" value="ECO:0007669"/>
    <property type="project" value="UniProtKB-KW"/>
</dbReference>
<keyword evidence="5 10" id="KW-0276">Fatty acid metabolism</keyword>
<comment type="subunit">
    <text evidence="10">Acetyl-CoA carboxylase is a heterohexamer composed of biotin carboxyl carrier protein (AccB), biotin carboxylase (AccC) and two subunits each of ACCase subunit alpha (AccA) and ACCase subunit beta (AccD).</text>
</comment>
<comment type="caution">
    <text evidence="12">The sequence shown here is derived from an EMBL/GenBank/DDBJ whole genome shotgun (WGS) entry which is preliminary data.</text>
</comment>
<dbReference type="PANTHER" id="PTHR42853">
    <property type="entry name" value="ACETYL-COENZYME A CARBOXYLASE CARBOXYL TRANSFERASE SUBUNIT ALPHA"/>
    <property type="match status" value="1"/>
</dbReference>
<dbReference type="GO" id="GO:0003989">
    <property type="term" value="F:acetyl-CoA carboxylase activity"/>
    <property type="evidence" value="ECO:0007669"/>
    <property type="project" value="InterPro"/>
</dbReference>
<dbReference type="GO" id="GO:0016743">
    <property type="term" value="F:carboxyl- or carbamoyltransferase activity"/>
    <property type="evidence" value="ECO:0007669"/>
    <property type="project" value="UniProtKB-UniRule"/>
</dbReference>
<evidence type="ECO:0000313" key="12">
    <source>
        <dbReference type="EMBL" id="RIJ30613.1"/>
    </source>
</evidence>
<dbReference type="AlphaFoldDB" id="A0A399RJ87"/>
<dbReference type="SUPFAM" id="SSF52096">
    <property type="entry name" value="ClpP/crotonase"/>
    <property type="match status" value="1"/>
</dbReference>
<keyword evidence="2 10" id="KW-0444">Lipid biosynthesis</keyword>
<evidence type="ECO:0000256" key="4">
    <source>
        <dbReference type="ARBA" id="ARBA00022741"/>
    </source>
</evidence>
<evidence type="ECO:0000256" key="5">
    <source>
        <dbReference type="ARBA" id="ARBA00022832"/>
    </source>
</evidence>
<dbReference type="PANTHER" id="PTHR42853:SF3">
    <property type="entry name" value="ACETYL-COENZYME A CARBOXYLASE CARBOXYL TRANSFERASE SUBUNIT ALPHA, CHLOROPLASTIC"/>
    <property type="match status" value="1"/>
</dbReference>
<comment type="subcellular location">
    <subcellularLocation>
        <location evidence="10">Cytoplasm</location>
    </subcellularLocation>
</comment>
<keyword evidence="12" id="KW-0436">Ligase</keyword>
<dbReference type="OrthoDB" id="9808023at2"/>
<evidence type="ECO:0000256" key="10">
    <source>
        <dbReference type="HAMAP-Rule" id="MF_00823"/>
    </source>
</evidence>
<dbReference type="Proteomes" id="UP000266385">
    <property type="component" value="Unassembled WGS sequence"/>
</dbReference>
<evidence type="ECO:0000256" key="7">
    <source>
        <dbReference type="ARBA" id="ARBA00023098"/>
    </source>
</evidence>
<dbReference type="GO" id="GO:2001295">
    <property type="term" value="P:malonyl-CoA biosynthetic process"/>
    <property type="evidence" value="ECO:0007669"/>
    <property type="project" value="UniProtKB-UniRule"/>
</dbReference>
<evidence type="ECO:0000256" key="8">
    <source>
        <dbReference type="ARBA" id="ARBA00023160"/>
    </source>
</evidence>
<keyword evidence="8 10" id="KW-0275">Fatty acid biosynthesis</keyword>
<keyword evidence="4 10" id="KW-0547">Nucleotide-binding</keyword>
<dbReference type="HAMAP" id="MF_00823">
    <property type="entry name" value="AcetylCoA_CT_alpha"/>
    <property type="match status" value="1"/>
</dbReference>
<dbReference type="UniPathway" id="UPA00655">
    <property type="reaction ID" value="UER00711"/>
</dbReference>
<comment type="catalytic activity">
    <reaction evidence="9 10">
        <text>N(6)-carboxybiotinyl-L-lysyl-[protein] + acetyl-CoA = N(6)-biotinyl-L-lysyl-[protein] + malonyl-CoA</text>
        <dbReference type="Rhea" id="RHEA:54728"/>
        <dbReference type="Rhea" id="RHEA-COMP:10505"/>
        <dbReference type="Rhea" id="RHEA-COMP:10506"/>
        <dbReference type="ChEBI" id="CHEBI:57288"/>
        <dbReference type="ChEBI" id="CHEBI:57384"/>
        <dbReference type="ChEBI" id="CHEBI:83144"/>
        <dbReference type="ChEBI" id="CHEBI:83145"/>
        <dbReference type="EC" id="2.1.3.15"/>
    </reaction>
</comment>
<dbReference type="Gene3D" id="3.90.226.10">
    <property type="entry name" value="2-enoyl-CoA Hydratase, Chain A, domain 1"/>
    <property type="match status" value="1"/>
</dbReference>
<evidence type="ECO:0000256" key="3">
    <source>
        <dbReference type="ARBA" id="ARBA00022679"/>
    </source>
</evidence>
<dbReference type="PRINTS" id="PR01069">
    <property type="entry name" value="ACCCTRFRASEA"/>
</dbReference>
<comment type="function">
    <text evidence="10">Component of the acetyl coenzyme A carboxylase (ACC) complex. First, biotin carboxylase catalyzes the carboxylation of biotin on its carrier protein (BCCP) and then the CO(2) group is transferred by the carboxyltransferase to acetyl-CoA to form malonyl-CoA.</text>
</comment>
<keyword evidence="13" id="KW-1185">Reference proteome</keyword>
<dbReference type="EC" id="2.1.3.15" evidence="10"/>
<dbReference type="NCBIfam" id="TIGR00513">
    <property type="entry name" value="accA"/>
    <property type="match status" value="1"/>
</dbReference>
<reference evidence="12 13" key="1">
    <citation type="submission" date="2018-08" db="EMBL/GenBank/DDBJ databases">
        <title>Henriciella mobilis sp. nov., isolated from seawater.</title>
        <authorList>
            <person name="Cheng H."/>
            <person name="Wu Y.-H."/>
            <person name="Xu X.-W."/>
            <person name="Guo L.-L."/>
        </authorList>
    </citation>
    <scope>NUCLEOTIDE SEQUENCE [LARGE SCALE GENOMIC DNA]</scope>
    <source>
        <strain evidence="12 13">JN25</strain>
    </source>
</reference>
<gene>
    <name evidence="10" type="primary">accA</name>
    <name evidence="12" type="ORF">D1223_08315</name>
</gene>
<name>A0A399RJ87_9PROT</name>
<sequence length="320" mass="35089">MPTTYLDFEKPIAELETKIAELESLSTTGEGPSISDELKKLKDKAAKQLKDTYSSLSPWRKTQVARHPERPHCTDFIEHLFDDFQELAGDRVFGNDEAVIGGLATFRGRSVMIMGHEKGRTTESRLRHNFGMAHPEGYRKAVRLMELADRFKLPVLSFVDTAGAFPGKAGEERGQAEAIARSTERCLTLDVPMVSLIIGEGGSGGAIAIAAANKVLMMEHSIYSVISPEGCASILYRDAAKARDAAEAMKITADDLLKLKVIDAIVKEPVGGAHRDPQRAISQAGRAIEKALGELENLSPAELKRQRRDRFYAIGREGLN</sequence>
<dbReference type="RefSeq" id="WP_119375923.1">
    <property type="nucleotide sequence ID" value="NZ_QWFX01000006.1"/>
</dbReference>
<accession>A0A399RJ87</accession>
<comment type="similarity">
    <text evidence="10">Belongs to the AccA family.</text>
</comment>
<evidence type="ECO:0000256" key="9">
    <source>
        <dbReference type="ARBA" id="ARBA00049152"/>
    </source>
</evidence>
<dbReference type="NCBIfam" id="NF041504">
    <property type="entry name" value="AccA_sub"/>
    <property type="match status" value="1"/>
</dbReference>